<name>A0AAW1IKV9_SAPOF</name>
<protein>
    <submittedName>
        <fullName evidence="7">Uncharacterized protein</fullName>
    </submittedName>
</protein>
<feature type="chain" id="PRO_5043743818" evidence="6">
    <location>
        <begin position="31"/>
        <end position="242"/>
    </location>
</feature>
<dbReference type="InterPro" id="IPR003689">
    <property type="entry name" value="ZIP"/>
</dbReference>
<evidence type="ECO:0000256" key="4">
    <source>
        <dbReference type="ARBA" id="ARBA00023136"/>
    </source>
</evidence>
<comment type="caution">
    <text evidence="7">The sequence shown here is derived from an EMBL/GenBank/DDBJ whole genome shotgun (WGS) entry which is preliminary data.</text>
</comment>
<keyword evidence="3 5" id="KW-1133">Transmembrane helix</keyword>
<gene>
    <name evidence="7" type="ORF">RND81_09G116200</name>
</gene>
<dbReference type="GO" id="GO:0005385">
    <property type="term" value="F:zinc ion transmembrane transporter activity"/>
    <property type="evidence" value="ECO:0007669"/>
    <property type="project" value="TreeGrafter"/>
</dbReference>
<dbReference type="Proteomes" id="UP001443914">
    <property type="component" value="Unassembled WGS sequence"/>
</dbReference>
<accession>A0AAW1IKV9</accession>
<evidence type="ECO:0000313" key="7">
    <source>
        <dbReference type="EMBL" id="KAK9690257.1"/>
    </source>
</evidence>
<comment type="subcellular location">
    <subcellularLocation>
        <location evidence="1">Membrane</location>
        <topology evidence="1">Multi-pass membrane protein</topology>
    </subcellularLocation>
</comment>
<reference evidence="7" key="1">
    <citation type="submission" date="2024-03" db="EMBL/GenBank/DDBJ databases">
        <title>WGS assembly of Saponaria officinalis var. Norfolk2.</title>
        <authorList>
            <person name="Jenkins J."/>
            <person name="Shu S."/>
            <person name="Grimwood J."/>
            <person name="Barry K."/>
            <person name="Goodstein D."/>
            <person name="Schmutz J."/>
            <person name="Leebens-Mack J."/>
            <person name="Osbourn A."/>
        </authorList>
    </citation>
    <scope>NUCLEOTIDE SEQUENCE [LARGE SCALE GENOMIC DNA]</scope>
    <source>
        <strain evidence="7">JIC</strain>
    </source>
</reference>
<keyword evidence="4 5" id="KW-0472">Membrane</keyword>
<dbReference type="AlphaFoldDB" id="A0AAW1IKV9"/>
<evidence type="ECO:0000256" key="5">
    <source>
        <dbReference type="SAM" id="Phobius"/>
    </source>
</evidence>
<dbReference type="GO" id="GO:0005886">
    <property type="term" value="C:plasma membrane"/>
    <property type="evidence" value="ECO:0007669"/>
    <property type="project" value="TreeGrafter"/>
</dbReference>
<feature type="transmembrane region" description="Helical" evidence="5">
    <location>
        <begin position="125"/>
        <end position="146"/>
    </location>
</feature>
<keyword evidence="8" id="KW-1185">Reference proteome</keyword>
<sequence>MSLKTSPKSVIISLSITLLILLNITTLVTGECTCDEEDIERQIDKNALKYKIGALVAILVASALGVTIPILGKHIPALHPDKSLFFLIKSFAAGVILSTGFIHILPDAFESLSNPCLKENPWANYPFTGLAAMVGAIGTLMIDAVATKHYCNVHGHGHGIGIDEEKFEGHVQLHGHSHGGGPNSSLVVPQEGHLTESDRLRYKVTSQVYDDVRIGNGERVLDTLGVGECIWGLRGKPIPKYG</sequence>
<feature type="transmembrane region" description="Helical" evidence="5">
    <location>
        <begin position="84"/>
        <end position="105"/>
    </location>
</feature>
<evidence type="ECO:0000256" key="3">
    <source>
        <dbReference type="ARBA" id="ARBA00022989"/>
    </source>
</evidence>
<dbReference type="Pfam" id="PF02535">
    <property type="entry name" value="Zip"/>
    <property type="match status" value="1"/>
</dbReference>
<dbReference type="PANTHER" id="PTHR11040">
    <property type="entry name" value="ZINC/IRON TRANSPORTER"/>
    <property type="match status" value="1"/>
</dbReference>
<evidence type="ECO:0000313" key="8">
    <source>
        <dbReference type="Proteomes" id="UP001443914"/>
    </source>
</evidence>
<evidence type="ECO:0000256" key="1">
    <source>
        <dbReference type="ARBA" id="ARBA00004141"/>
    </source>
</evidence>
<evidence type="ECO:0000256" key="2">
    <source>
        <dbReference type="ARBA" id="ARBA00022692"/>
    </source>
</evidence>
<feature type="transmembrane region" description="Helical" evidence="5">
    <location>
        <begin position="54"/>
        <end position="72"/>
    </location>
</feature>
<organism evidence="7 8">
    <name type="scientific">Saponaria officinalis</name>
    <name type="common">Common soapwort</name>
    <name type="synonym">Lychnis saponaria</name>
    <dbReference type="NCBI Taxonomy" id="3572"/>
    <lineage>
        <taxon>Eukaryota</taxon>
        <taxon>Viridiplantae</taxon>
        <taxon>Streptophyta</taxon>
        <taxon>Embryophyta</taxon>
        <taxon>Tracheophyta</taxon>
        <taxon>Spermatophyta</taxon>
        <taxon>Magnoliopsida</taxon>
        <taxon>eudicotyledons</taxon>
        <taxon>Gunneridae</taxon>
        <taxon>Pentapetalae</taxon>
        <taxon>Caryophyllales</taxon>
        <taxon>Caryophyllaceae</taxon>
        <taxon>Caryophylleae</taxon>
        <taxon>Saponaria</taxon>
    </lineage>
</organism>
<keyword evidence="2 5" id="KW-0812">Transmembrane</keyword>
<proteinExistence type="predicted"/>
<feature type="signal peptide" evidence="6">
    <location>
        <begin position="1"/>
        <end position="30"/>
    </location>
</feature>
<dbReference type="PANTHER" id="PTHR11040:SF35">
    <property type="entry name" value="ZINC TRANSPORTER 5"/>
    <property type="match status" value="1"/>
</dbReference>
<keyword evidence="6" id="KW-0732">Signal</keyword>
<dbReference type="EMBL" id="JBDFQZ010000009">
    <property type="protein sequence ID" value="KAK9690257.1"/>
    <property type="molecule type" value="Genomic_DNA"/>
</dbReference>
<evidence type="ECO:0000256" key="6">
    <source>
        <dbReference type="SAM" id="SignalP"/>
    </source>
</evidence>